<organism evidence="1 2">
    <name type="scientific">Dongia soli</name>
    <dbReference type="NCBI Taxonomy" id="600628"/>
    <lineage>
        <taxon>Bacteria</taxon>
        <taxon>Pseudomonadati</taxon>
        <taxon>Pseudomonadota</taxon>
        <taxon>Alphaproteobacteria</taxon>
        <taxon>Rhodospirillales</taxon>
        <taxon>Dongiaceae</taxon>
        <taxon>Dongia</taxon>
    </lineage>
</organism>
<proteinExistence type="predicted"/>
<dbReference type="Proteomes" id="UP001279642">
    <property type="component" value="Unassembled WGS sequence"/>
</dbReference>
<protein>
    <submittedName>
        <fullName evidence="1">Uncharacterized protein</fullName>
    </submittedName>
</protein>
<evidence type="ECO:0000313" key="2">
    <source>
        <dbReference type="Proteomes" id="UP001279642"/>
    </source>
</evidence>
<dbReference type="RefSeq" id="WP_320506628.1">
    <property type="nucleotide sequence ID" value="NZ_JAXCLW010000001.1"/>
</dbReference>
<keyword evidence="2" id="KW-1185">Reference proteome</keyword>
<accession>A0ABU5E699</accession>
<dbReference type="EMBL" id="JAXCLW010000001">
    <property type="protein sequence ID" value="MDY0881569.1"/>
    <property type="molecule type" value="Genomic_DNA"/>
</dbReference>
<gene>
    <name evidence="1" type="ORF">SMD27_01810</name>
</gene>
<reference evidence="1 2" key="1">
    <citation type="journal article" date="2016" name="Antonie Van Leeuwenhoek">
        <title>Dongia soli sp. nov., isolated from soil from Dokdo, Korea.</title>
        <authorList>
            <person name="Kim D.U."/>
            <person name="Lee H."/>
            <person name="Kim H."/>
            <person name="Kim S.G."/>
            <person name="Ka J.O."/>
        </authorList>
    </citation>
    <scope>NUCLEOTIDE SEQUENCE [LARGE SCALE GENOMIC DNA]</scope>
    <source>
        <strain evidence="1 2">D78</strain>
    </source>
</reference>
<evidence type="ECO:0000313" key="1">
    <source>
        <dbReference type="EMBL" id="MDY0881569.1"/>
    </source>
</evidence>
<name>A0ABU5E699_9PROT</name>
<sequence>MQSRVHQTPLHHNETVVGVLTEEKASKSSVKNYRFTALDPRFRLLDGSKFYGFQKAMAAINRVGHFVDHPVPANER</sequence>
<comment type="caution">
    <text evidence="1">The sequence shown here is derived from an EMBL/GenBank/DDBJ whole genome shotgun (WGS) entry which is preliminary data.</text>
</comment>